<protein>
    <submittedName>
        <fullName evidence="2">Uncharacterized protein</fullName>
    </submittedName>
</protein>
<feature type="region of interest" description="Disordered" evidence="1">
    <location>
        <begin position="33"/>
        <end position="81"/>
    </location>
</feature>
<dbReference type="Proteomes" id="UP000243528">
    <property type="component" value="Unassembled WGS sequence"/>
</dbReference>
<evidence type="ECO:0000256" key="1">
    <source>
        <dbReference type="SAM" id="MobiDB-lite"/>
    </source>
</evidence>
<accession>A0A2P8DZ89</accession>
<keyword evidence="3" id="KW-1185">Reference proteome</keyword>
<evidence type="ECO:0000313" key="3">
    <source>
        <dbReference type="Proteomes" id="UP000243528"/>
    </source>
</evidence>
<comment type="caution">
    <text evidence="2">The sequence shown here is derived from an EMBL/GenBank/DDBJ whole genome shotgun (WGS) entry which is preliminary data.</text>
</comment>
<evidence type="ECO:0000313" key="2">
    <source>
        <dbReference type="EMBL" id="PSL02533.1"/>
    </source>
</evidence>
<reference evidence="2 3" key="1">
    <citation type="submission" date="2018-03" db="EMBL/GenBank/DDBJ databases">
        <title>Genomic Encyclopedia of Archaeal and Bacterial Type Strains, Phase II (KMG-II): from individual species to whole genera.</title>
        <authorList>
            <person name="Goeker M."/>
        </authorList>
    </citation>
    <scope>NUCLEOTIDE SEQUENCE [LARGE SCALE GENOMIC DNA]</scope>
    <source>
        <strain evidence="2 3">DSM 45211</strain>
    </source>
</reference>
<dbReference type="RefSeq" id="WP_165358658.1">
    <property type="nucleotide sequence ID" value="NZ_PYGE01000010.1"/>
</dbReference>
<organism evidence="2 3">
    <name type="scientific">Haloactinopolyspora alba</name>
    <dbReference type="NCBI Taxonomy" id="648780"/>
    <lineage>
        <taxon>Bacteria</taxon>
        <taxon>Bacillati</taxon>
        <taxon>Actinomycetota</taxon>
        <taxon>Actinomycetes</taxon>
        <taxon>Jiangellales</taxon>
        <taxon>Jiangellaceae</taxon>
        <taxon>Haloactinopolyspora</taxon>
    </lineage>
</organism>
<dbReference type="AlphaFoldDB" id="A0A2P8DZ89"/>
<proteinExistence type="predicted"/>
<sequence length="136" mass="13900">MSDSTGPRARGIMIAVTAAAVAVVASVALAVGLSGDSDDGDQPVAEPSSESANGDPDSRASTGAEELKSADTKVVPEPMGGQKAIDALGDDLARVAERHDMTPDELRQALLRDDDLRVTPSGTLLYADTMTPPPAD</sequence>
<gene>
    <name evidence="2" type="ORF">CLV30_110189</name>
</gene>
<name>A0A2P8DZ89_9ACTN</name>
<dbReference type="EMBL" id="PYGE01000010">
    <property type="protein sequence ID" value="PSL02533.1"/>
    <property type="molecule type" value="Genomic_DNA"/>
</dbReference>